<sequence>MRVSCFTNHKVYHYWQISHRILFQKAPRVFISIIVFDYSDWNLTILSIQNYVREEVGMIEKVNGEEVIKRLNLEINFQYVIEIYSDFLSVNQMEKLEEFISVECQVFLGDADTRQFQNYTRKVKWFNHFKRGVYFEPFQEMTISYTFELNDLIGNTKLETDEIQTGCQIKADEDKINNLNLTSKYFPTELWNIKYNEYYFDNQHFLTLPYAKKTKISQGGEQITYVIDHLVVKRTDDIIQIKPDYYQENFPQKISKSYLIQDKSNTGFRATFTGSQNKIELITLTPKSLGSGISQIGGYLSLLMLLVVILRILHKICFNYKLQKELHIELVNSQAFIKNNEDNDVRNFYSYESFLKMKLELEDCKDKLQRVDYEKRQMQIQLGQIQQRLGIPQQPRQQTLKPEIFDRNQSFLLPTIGDQSQVRLIGSNSVLMEHRTLSFKNNYNRDEEFKSNNELN</sequence>
<keyword evidence="1" id="KW-0472">Membrane</keyword>
<organism evidence="2 3">
    <name type="scientific">Stylonychia lemnae</name>
    <name type="common">Ciliate</name>
    <dbReference type="NCBI Taxonomy" id="5949"/>
    <lineage>
        <taxon>Eukaryota</taxon>
        <taxon>Sar</taxon>
        <taxon>Alveolata</taxon>
        <taxon>Ciliophora</taxon>
        <taxon>Intramacronucleata</taxon>
        <taxon>Spirotrichea</taxon>
        <taxon>Stichotrichia</taxon>
        <taxon>Sporadotrichida</taxon>
        <taxon>Oxytrichidae</taxon>
        <taxon>Stylonychinae</taxon>
        <taxon>Stylonychia</taxon>
    </lineage>
</organism>
<evidence type="ECO:0000256" key="1">
    <source>
        <dbReference type="SAM" id="Phobius"/>
    </source>
</evidence>
<reference evidence="2 3" key="1">
    <citation type="submission" date="2014-06" db="EMBL/GenBank/DDBJ databases">
        <authorList>
            <person name="Swart Estienne"/>
        </authorList>
    </citation>
    <scope>NUCLEOTIDE SEQUENCE [LARGE SCALE GENOMIC DNA]</scope>
    <source>
        <strain evidence="2 3">130c</strain>
    </source>
</reference>
<feature type="transmembrane region" description="Helical" evidence="1">
    <location>
        <begin position="296"/>
        <end position="314"/>
    </location>
</feature>
<keyword evidence="1" id="KW-0812">Transmembrane</keyword>
<evidence type="ECO:0000313" key="2">
    <source>
        <dbReference type="EMBL" id="CDW80718.1"/>
    </source>
</evidence>
<keyword evidence="1" id="KW-1133">Transmembrane helix</keyword>
<dbReference type="AlphaFoldDB" id="A0A078AIT2"/>
<dbReference type="EMBL" id="CCKQ01009250">
    <property type="protein sequence ID" value="CDW80718.1"/>
    <property type="molecule type" value="Genomic_DNA"/>
</dbReference>
<proteinExistence type="predicted"/>
<accession>A0A078AIT2</accession>
<evidence type="ECO:0000313" key="3">
    <source>
        <dbReference type="Proteomes" id="UP000039865"/>
    </source>
</evidence>
<dbReference type="Proteomes" id="UP000039865">
    <property type="component" value="Unassembled WGS sequence"/>
</dbReference>
<name>A0A078AIT2_STYLE</name>
<evidence type="ECO:0008006" key="4">
    <source>
        <dbReference type="Google" id="ProtNLM"/>
    </source>
</evidence>
<dbReference type="OrthoDB" id="327459at2759"/>
<keyword evidence="3" id="KW-1185">Reference proteome</keyword>
<protein>
    <recommendedName>
        <fullName evidence="4">Transmembrane protein</fullName>
    </recommendedName>
</protein>
<dbReference type="InParanoid" id="A0A078AIT2"/>
<gene>
    <name evidence="2" type="primary">Contig15367.g16379</name>
    <name evidence="2" type="ORF">STYLEM_9722</name>
</gene>